<sequence length="86" mass="10273">MPDQEKRSIDEIMEDLQRINQEFRERVRDGFKNPDDFIKLSEIEKMGRELSLNTQKLYLEETTSLLNDIDESLLIRKKKQSTKKKG</sequence>
<organism evidence="1 2">
    <name type="scientific">Schaedlerella arabinosiphila</name>
    <dbReference type="NCBI Taxonomy" id="2044587"/>
    <lineage>
        <taxon>Bacteria</taxon>
        <taxon>Bacillati</taxon>
        <taxon>Bacillota</taxon>
        <taxon>Clostridia</taxon>
        <taxon>Lachnospirales</taxon>
        <taxon>Lachnospiraceae</taxon>
        <taxon>Schaedlerella</taxon>
    </lineage>
</organism>
<dbReference type="RefSeq" id="WP_162206113.1">
    <property type="nucleotide sequence ID" value="NZ_VIRB01000164.1"/>
</dbReference>
<evidence type="ECO:0000313" key="2">
    <source>
        <dbReference type="Proteomes" id="UP000474104"/>
    </source>
</evidence>
<evidence type="ECO:0000313" key="1">
    <source>
        <dbReference type="EMBL" id="NDO72453.1"/>
    </source>
</evidence>
<dbReference type="AlphaFoldDB" id="A0A9X5CF14"/>
<dbReference type="Proteomes" id="UP000474104">
    <property type="component" value="Unassembled WGS sequence"/>
</dbReference>
<protein>
    <submittedName>
        <fullName evidence="1">Uncharacterized protein</fullName>
    </submittedName>
</protein>
<comment type="caution">
    <text evidence="1">The sequence shown here is derived from an EMBL/GenBank/DDBJ whole genome shotgun (WGS) entry which is preliminary data.</text>
</comment>
<accession>A0A9X5CF14</accession>
<dbReference type="EMBL" id="VIRB01000164">
    <property type="protein sequence ID" value="NDO72453.1"/>
    <property type="molecule type" value="Genomic_DNA"/>
</dbReference>
<gene>
    <name evidence="1" type="ORF">FMM80_29035</name>
</gene>
<reference evidence="1 2" key="1">
    <citation type="submission" date="2019-07" db="EMBL/GenBank/DDBJ databases">
        <title>Draft genome sequences of 15 bacterial species constituting the stable defined intestinal microbiota of the GM15 gnotobiotic mouse model.</title>
        <authorList>
            <person name="Elie C."/>
            <person name="Mathieu A."/>
            <person name="Saliou A."/>
            <person name="Darnaud M."/>
            <person name="Leulier F."/>
            <person name="Tamellini A."/>
        </authorList>
    </citation>
    <scope>NUCLEOTIDE SEQUENCE [LARGE SCALE GENOMIC DNA]</scope>
    <source>
        <strain evidence="2">ASF 502</strain>
    </source>
</reference>
<name>A0A9X5CF14_9FIRM</name>
<proteinExistence type="predicted"/>